<name>A0A9E6R7V8_9HYPH</name>
<gene>
    <name evidence="1" type="ORF">K6K41_23560</name>
</gene>
<organism evidence="1 2">
    <name type="scientific">Chenggangzhangella methanolivorans</name>
    <dbReference type="NCBI Taxonomy" id="1437009"/>
    <lineage>
        <taxon>Bacteria</taxon>
        <taxon>Pseudomonadati</taxon>
        <taxon>Pseudomonadota</taxon>
        <taxon>Alphaproteobacteria</taxon>
        <taxon>Hyphomicrobiales</taxon>
        <taxon>Methylopilaceae</taxon>
        <taxon>Chenggangzhangella</taxon>
    </lineage>
</organism>
<dbReference type="EMBL" id="CP081869">
    <property type="protein sequence ID" value="QZN99638.1"/>
    <property type="molecule type" value="Genomic_DNA"/>
</dbReference>
<accession>A0A9E6R7V8</accession>
<sequence>MTREAHDYPASVRRAVRALRRWDGESVADLKRLLLETVAAARAAGLQGYGLRARCPHDVRWALGQAQDNRRISAGCSGVWNANDCRPATVESRTRAAAPLRCAATASSSGAWSTKTRLRPEQIKVLSLAS</sequence>
<evidence type="ECO:0000313" key="1">
    <source>
        <dbReference type="EMBL" id="QZN99638.1"/>
    </source>
</evidence>
<keyword evidence="2" id="KW-1185">Reference proteome</keyword>
<dbReference type="KEGG" id="cmet:K6K41_23560"/>
<dbReference type="AlphaFoldDB" id="A0A9E6R7V8"/>
<reference evidence="1" key="1">
    <citation type="submission" date="2021-08" db="EMBL/GenBank/DDBJ databases">
        <authorList>
            <person name="Zhang H."/>
            <person name="Xu M."/>
            <person name="Yu Z."/>
            <person name="Yang L."/>
            <person name="Cai Y."/>
        </authorList>
    </citation>
    <scope>NUCLEOTIDE SEQUENCE</scope>
    <source>
        <strain evidence="1">CHL1</strain>
    </source>
</reference>
<evidence type="ECO:0000313" key="2">
    <source>
        <dbReference type="Proteomes" id="UP000825701"/>
    </source>
</evidence>
<proteinExistence type="predicted"/>
<protein>
    <submittedName>
        <fullName evidence="1">Uncharacterized protein</fullName>
    </submittedName>
</protein>
<dbReference type="RefSeq" id="WP_261402730.1">
    <property type="nucleotide sequence ID" value="NZ_CP081869.1"/>
</dbReference>
<dbReference type="Proteomes" id="UP000825701">
    <property type="component" value="Chromosome"/>
</dbReference>